<dbReference type="WBParaSite" id="SBAD_0001194801-mRNA-1">
    <property type="protein sequence ID" value="SBAD_0001194801-mRNA-1"/>
    <property type="gene ID" value="SBAD_0001194801"/>
</dbReference>
<name>A0A183J6R4_9BILA</name>
<protein>
    <submittedName>
        <fullName evidence="3">TonB_dep_Rec domain-containing protein</fullName>
    </submittedName>
</protein>
<accession>A0A183J6R4</accession>
<reference evidence="1 2" key="2">
    <citation type="submission" date="2018-11" db="EMBL/GenBank/DDBJ databases">
        <authorList>
            <consortium name="Pathogen Informatics"/>
        </authorList>
    </citation>
    <scope>NUCLEOTIDE SEQUENCE [LARGE SCALE GENOMIC DNA]</scope>
</reference>
<proteinExistence type="predicted"/>
<dbReference type="Proteomes" id="UP000270296">
    <property type="component" value="Unassembled WGS sequence"/>
</dbReference>
<dbReference type="EMBL" id="UZAM01015913">
    <property type="protein sequence ID" value="VDP41086.1"/>
    <property type="molecule type" value="Genomic_DNA"/>
</dbReference>
<evidence type="ECO:0000313" key="3">
    <source>
        <dbReference type="WBParaSite" id="SBAD_0001194801-mRNA-1"/>
    </source>
</evidence>
<evidence type="ECO:0000313" key="2">
    <source>
        <dbReference type="Proteomes" id="UP000270296"/>
    </source>
</evidence>
<gene>
    <name evidence="1" type="ORF">SBAD_LOCUS11562</name>
</gene>
<sequence>MRVSPVFVEQLLRAQVEQNVDFGARRQTINGKTLLEFWLPNFYRIGAAYSHFSHSEFNPNVRSFGGLPFPCRVQPHGACAGFENRLATNIDSSIQFPLLAKSVKTRRPLPTV</sequence>
<keyword evidence="2" id="KW-1185">Reference proteome</keyword>
<organism evidence="3">
    <name type="scientific">Soboliphyme baturini</name>
    <dbReference type="NCBI Taxonomy" id="241478"/>
    <lineage>
        <taxon>Eukaryota</taxon>
        <taxon>Metazoa</taxon>
        <taxon>Ecdysozoa</taxon>
        <taxon>Nematoda</taxon>
        <taxon>Enoplea</taxon>
        <taxon>Dorylaimia</taxon>
        <taxon>Dioctophymatida</taxon>
        <taxon>Dioctophymatoidea</taxon>
        <taxon>Soboliphymatidae</taxon>
        <taxon>Soboliphyme</taxon>
    </lineage>
</organism>
<dbReference type="AlphaFoldDB" id="A0A183J6R4"/>
<evidence type="ECO:0000313" key="1">
    <source>
        <dbReference type="EMBL" id="VDP41086.1"/>
    </source>
</evidence>
<reference evidence="3" key="1">
    <citation type="submission" date="2016-06" db="UniProtKB">
        <authorList>
            <consortium name="WormBaseParasite"/>
        </authorList>
    </citation>
    <scope>IDENTIFICATION</scope>
</reference>